<feature type="domain" description="Mannitol dehydrogenase N-terminal" evidence="3">
    <location>
        <begin position="18"/>
        <end position="270"/>
    </location>
</feature>
<feature type="domain" description="Mannitol dehydrogenase C-terminal" evidence="4">
    <location>
        <begin position="279"/>
        <end position="448"/>
    </location>
</feature>
<evidence type="ECO:0000259" key="3">
    <source>
        <dbReference type="Pfam" id="PF01232"/>
    </source>
</evidence>
<dbReference type="InterPro" id="IPR013131">
    <property type="entry name" value="Mannitol_DH_N"/>
</dbReference>
<dbReference type="Proteomes" id="UP000185434">
    <property type="component" value="Chromosome"/>
</dbReference>
<keyword evidence="1" id="KW-0560">Oxidoreductase</keyword>
<comment type="catalytic activity">
    <reaction evidence="2">
        <text>D-mannitol 1-phosphate + NAD(+) = beta-D-fructose 6-phosphate + NADH + H(+)</text>
        <dbReference type="Rhea" id="RHEA:19661"/>
        <dbReference type="ChEBI" id="CHEBI:15378"/>
        <dbReference type="ChEBI" id="CHEBI:57540"/>
        <dbReference type="ChEBI" id="CHEBI:57634"/>
        <dbReference type="ChEBI" id="CHEBI:57945"/>
        <dbReference type="ChEBI" id="CHEBI:61381"/>
        <dbReference type="EC" id="1.1.1.17"/>
    </reaction>
</comment>
<dbReference type="OrthoDB" id="271711at2"/>
<dbReference type="Gene3D" id="1.10.1040.10">
    <property type="entry name" value="N-(1-d-carboxylethyl)-l-norvaline Dehydrogenase, domain 2"/>
    <property type="match status" value="1"/>
</dbReference>
<reference evidence="5 6" key="1">
    <citation type="submission" date="2014-08" db="EMBL/GenBank/DDBJ databases">
        <title>Complete genome sequence of Corynebacterium frankenforstense ST18(T) (=DSM 45800(T)), isolated from raw cow milk.</title>
        <authorList>
            <person name="Ruckert C."/>
            <person name="Albersmeier A."/>
            <person name="Winkler A."/>
            <person name="Lipski A."/>
            <person name="Kalinowski J."/>
        </authorList>
    </citation>
    <scope>NUCLEOTIDE SEQUENCE [LARGE SCALE GENOMIC DNA]</scope>
    <source>
        <strain evidence="5 6">ST18</strain>
    </source>
</reference>
<evidence type="ECO:0000256" key="1">
    <source>
        <dbReference type="ARBA" id="ARBA00023002"/>
    </source>
</evidence>
<proteinExistence type="predicted"/>
<dbReference type="STRING" id="1437875.CFRA_09505"/>
<dbReference type="SUPFAM" id="SSF48179">
    <property type="entry name" value="6-phosphogluconate dehydrogenase C-terminal domain-like"/>
    <property type="match status" value="1"/>
</dbReference>
<evidence type="ECO:0000259" key="4">
    <source>
        <dbReference type="Pfam" id="PF08125"/>
    </source>
</evidence>
<evidence type="ECO:0000256" key="2">
    <source>
        <dbReference type="ARBA" id="ARBA00048615"/>
    </source>
</evidence>
<evidence type="ECO:0000313" key="5">
    <source>
        <dbReference type="EMBL" id="APT89443.1"/>
    </source>
</evidence>
<dbReference type="EMBL" id="CP009247">
    <property type="protein sequence ID" value="APT89443.1"/>
    <property type="molecule type" value="Genomic_DNA"/>
</dbReference>
<dbReference type="Pfam" id="PF08125">
    <property type="entry name" value="Mannitol_dh_C"/>
    <property type="match status" value="1"/>
</dbReference>
<dbReference type="GO" id="GO:0008926">
    <property type="term" value="F:mannitol-1-phosphate 5-dehydrogenase activity"/>
    <property type="evidence" value="ECO:0007669"/>
    <property type="project" value="UniProtKB-EC"/>
</dbReference>
<evidence type="ECO:0000313" key="6">
    <source>
        <dbReference type="Proteomes" id="UP000185434"/>
    </source>
</evidence>
<name>A0A1L7CU99_9CORY</name>
<sequence length="460" mass="49305">MTDKLNRSTVDAPARPVRLVHLGLGAFHRAHQVWYTQHAEDSADWGYCSFTGRSPRLSDQLVPQDGLYTLVTRSGDGDSTELITALSEAQPAANLARLVELVADERLAVITLTVTEAGYHLTDDGALDTADADVAADIEALRATISDAAVPDSLATAAGRVVAALNARRAAGHGGLAVMSCDNVADNGPMTRTAVLGTARAVDEGLAEWIEAEVTFPSTSIDRITPATTDELIADVERETGYADHAPVVTEPFASWVIEGEFPAGRPAWETAGAEFVDDIEQYERRKLWLLNGSHSLMAYYGQLRGHATVADAIGDSTVRRRVEALWDEAAEHLTAPGLDIPGYREALIERFENPRIRHNLAQIGVDGGTKQRMRAVPIMKAERAAGRSGAAAAFSVAAWIAFLTRDDAEIKDARAADLDAARRESDPVAALVAALDEELAGDAEAVELIRGLVDEIRAE</sequence>
<dbReference type="SUPFAM" id="SSF51735">
    <property type="entry name" value="NAD(P)-binding Rossmann-fold domains"/>
    <property type="match status" value="1"/>
</dbReference>
<dbReference type="InterPro" id="IPR036291">
    <property type="entry name" value="NAD(P)-bd_dom_sf"/>
</dbReference>
<dbReference type="RefSeq" id="WP_075664439.1">
    <property type="nucleotide sequence ID" value="NZ_CP009247.1"/>
</dbReference>
<gene>
    <name evidence="5" type="ORF">CFRA_09505</name>
</gene>
<dbReference type="InterPro" id="IPR000669">
    <property type="entry name" value="Mannitol_DH"/>
</dbReference>
<dbReference type="PANTHER" id="PTHR43362:SF1">
    <property type="entry name" value="MANNITOL DEHYDROGENASE 2-RELATED"/>
    <property type="match status" value="1"/>
</dbReference>
<dbReference type="PANTHER" id="PTHR43362">
    <property type="entry name" value="MANNITOL DEHYDROGENASE DSF1-RELATED"/>
    <property type="match status" value="1"/>
</dbReference>
<organism evidence="5 6">
    <name type="scientific">Corynebacterium frankenforstense DSM 45800</name>
    <dbReference type="NCBI Taxonomy" id="1437875"/>
    <lineage>
        <taxon>Bacteria</taxon>
        <taxon>Bacillati</taxon>
        <taxon>Actinomycetota</taxon>
        <taxon>Actinomycetes</taxon>
        <taxon>Mycobacteriales</taxon>
        <taxon>Corynebacteriaceae</taxon>
        <taxon>Corynebacterium</taxon>
    </lineage>
</organism>
<dbReference type="InterPro" id="IPR050988">
    <property type="entry name" value="Mannitol_DH/Oxidoreductase"/>
</dbReference>
<dbReference type="InterPro" id="IPR013118">
    <property type="entry name" value="Mannitol_DH_C"/>
</dbReference>
<dbReference type="InterPro" id="IPR008927">
    <property type="entry name" value="6-PGluconate_DH-like_C_sf"/>
</dbReference>
<protein>
    <submittedName>
        <fullName evidence="5">Oxidoreductase</fullName>
    </submittedName>
</protein>
<dbReference type="Gene3D" id="3.40.50.720">
    <property type="entry name" value="NAD(P)-binding Rossmann-like Domain"/>
    <property type="match status" value="1"/>
</dbReference>
<dbReference type="AlphaFoldDB" id="A0A1L7CU99"/>
<dbReference type="InterPro" id="IPR013328">
    <property type="entry name" value="6PGD_dom2"/>
</dbReference>
<dbReference type="PRINTS" id="PR00084">
    <property type="entry name" value="MTLDHDRGNASE"/>
</dbReference>
<accession>A0A1L7CU99</accession>
<dbReference type="KEGG" id="cfk:CFRA_09505"/>
<keyword evidence="6" id="KW-1185">Reference proteome</keyword>
<dbReference type="Pfam" id="PF01232">
    <property type="entry name" value="Mannitol_dh"/>
    <property type="match status" value="1"/>
</dbReference>